<dbReference type="EMBL" id="EAAA01001064">
    <property type="status" value="NOT_ANNOTATED_CDS"/>
    <property type="molecule type" value="Genomic_DNA"/>
</dbReference>
<keyword evidence="2" id="KW-1185">Reference proteome</keyword>
<dbReference type="Proteomes" id="UP000008144">
    <property type="component" value="Chromosome 12"/>
</dbReference>
<sequence length="67" mass="7752">VWSTLRQHLSISINKQICCCQYAADNCSILTSEVKFPATLCNVYYNRCSNHTRNNCCLHQSSYLNIY</sequence>
<reference evidence="1" key="4">
    <citation type="submission" date="2025-09" db="UniProtKB">
        <authorList>
            <consortium name="Ensembl"/>
        </authorList>
    </citation>
    <scope>IDENTIFICATION</scope>
</reference>
<dbReference type="Ensembl" id="ENSCINT00000030979.1">
    <property type="protein sequence ID" value="ENSCINP00000036202.1"/>
    <property type="gene ID" value="ENSCING00000023179.1"/>
</dbReference>
<dbReference type="InParanoid" id="H2Y2R7"/>
<protein>
    <submittedName>
        <fullName evidence="1">Uncharacterized protein</fullName>
    </submittedName>
</protein>
<organism evidence="1 2">
    <name type="scientific">Ciona intestinalis</name>
    <name type="common">Transparent sea squirt</name>
    <name type="synonym">Ascidia intestinalis</name>
    <dbReference type="NCBI Taxonomy" id="7719"/>
    <lineage>
        <taxon>Eukaryota</taxon>
        <taxon>Metazoa</taxon>
        <taxon>Chordata</taxon>
        <taxon>Tunicata</taxon>
        <taxon>Ascidiacea</taxon>
        <taxon>Phlebobranchia</taxon>
        <taxon>Cionidae</taxon>
        <taxon>Ciona</taxon>
    </lineage>
</organism>
<reference evidence="1" key="2">
    <citation type="journal article" date="2008" name="Genome Biol.">
        <title>Improved genome assembly and evidence-based global gene model set for the chordate Ciona intestinalis: new insight into intron and operon populations.</title>
        <authorList>
            <person name="Satou Y."/>
            <person name="Mineta K."/>
            <person name="Ogasawara M."/>
            <person name="Sasakura Y."/>
            <person name="Shoguchi E."/>
            <person name="Ueno K."/>
            <person name="Yamada L."/>
            <person name="Matsumoto J."/>
            <person name="Wasserscheid J."/>
            <person name="Dewar K."/>
            <person name="Wiley G.B."/>
            <person name="Macmil S.L."/>
            <person name="Roe B.A."/>
            <person name="Zeller R.W."/>
            <person name="Hastings K.E."/>
            <person name="Lemaire P."/>
            <person name="Lindquist E."/>
            <person name="Endo T."/>
            <person name="Hotta K."/>
            <person name="Inaba K."/>
        </authorList>
    </citation>
    <scope>NUCLEOTIDE SEQUENCE [LARGE SCALE GENOMIC DNA]</scope>
    <source>
        <strain evidence="1">wild type</strain>
    </source>
</reference>
<reference evidence="1" key="3">
    <citation type="submission" date="2025-08" db="UniProtKB">
        <authorList>
            <consortium name="Ensembl"/>
        </authorList>
    </citation>
    <scope>IDENTIFICATION</scope>
</reference>
<proteinExistence type="predicted"/>
<reference evidence="2" key="1">
    <citation type="journal article" date="2002" name="Science">
        <title>The draft genome of Ciona intestinalis: insights into chordate and vertebrate origins.</title>
        <authorList>
            <person name="Dehal P."/>
            <person name="Satou Y."/>
            <person name="Campbell R.K."/>
            <person name="Chapman J."/>
            <person name="Degnan B."/>
            <person name="De Tomaso A."/>
            <person name="Davidson B."/>
            <person name="Di Gregorio A."/>
            <person name="Gelpke M."/>
            <person name="Goodstein D.M."/>
            <person name="Harafuji N."/>
            <person name="Hastings K.E."/>
            <person name="Ho I."/>
            <person name="Hotta K."/>
            <person name="Huang W."/>
            <person name="Kawashima T."/>
            <person name="Lemaire P."/>
            <person name="Martinez D."/>
            <person name="Meinertzhagen I.A."/>
            <person name="Necula S."/>
            <person name="Nonaka M."/>
            <person name="Putnam N."/>
            <person name="Rash S."/>
            <person name="Saiga H."/>
            <person name="Satake M."/>
            <person name="Terry A."/>
            <person name="Yamada L."/>
            <person name="Wang H.G."/>
            <person name="Awazu S."/>
            <person name="Azumi K."/>
            <person name="Boore J."/>
            <person name="Branno M."/>
            <person name="Chin-Bow S."/>
            <person name="DeSantis R."/>
            <person name="Doyle S."/>
            <person name="Francino P."/>
            <person name="Keys D.N."/>
            <person name="Haga S."/>
            <person name="Hayashi H."/>
            <person name="Hino K."/>
            <person name="Imai K.S."/>
            <person name="Inaba K."/>
            <person name="Kano S."/>
            <person name="Kobayashi K."/>
            <person name="Kobayashi M."/>
            <person name="Lee B.I."/>
            <person name="Makabe K.W."/>
            <person name="Manohar C."/>
            <person name="Matassi G."/>
            <person name="Medina M."/>
            <person name="Mochizuki Y."/>
            <person name="Mount S."/>
            <person name="Morishita T."/>
            <person name="Miura S."/>
            <person name="Nakayama A."/>
            <person name="Nishizaka S."/>
            <person name="Nomoto H."/>
            <person name="Ohta F."/>
            <person name="Oishi K."/>
            <person name="Rigoutsos I."/>
            <person name="Sano M."/>
            <person name="Sasaki A."/>
            <person name="Sasakura Y."/>
            <person name="Shoguchi E."/>
            <person name="Shin-i T."/>
            <person name="Spagnuolo A."/>
            <person name="Stainier D."/>
            <person name="Suzuki M.M."/>
            <person name="Tassy O."/>
            <person name="Takatori N."/>
            <person name="Tokuoka M."/>
            <person name="Yagi K."/>
            <person name="Yoshizaki F."/>
            <person name="Wada S."/>
            <person name="Zhang C."/>
            <person name="Hyatt P.D."/>
            <person name="Larimer F."/>
            <person name="Detter C."/>
            <person name="Doggett N."/>
            <person name="Glavina T."/>
            <person name="Hawkins T."/>
            <person name="Richardson P."/>
            <person name="Lucas S."/>
            <person name="Kohara Y."/>
            <person name="Levine M."/>
            <person name="Satoh N."/>
            <person name="Rokhsar D.S."/>
        </authorList>
    </citation>
    <scope>NUCLEOTIDE SEQUENCE [LARGE SCALE GENOMIC DNA]</scope>
</reference>
<name>H2Y2R7_CIOIN</name>
<accession>H2Y2R7</accession>
<dbReference type="HOGENOM" id="CLU_2819049_0_0_1"/>
<dbReference type="AlphaFoldDB" id="H2Y2R7"/>
<evidence type="ECO:0000313" key="1">
    <source>
        <dbReference type="Ensembl" id="ENSCINP00000036202.1"/>
    </source>
</evidence>
<evidence type="ECO:0000313" key="2">
    <source>
        <dbReference type="Proteomes" id="UP000008144"/>
    </source>
</evidence>